<keyword evidence="6" id="KW-0206">Cytoskeleton</keyword>
<sequence>MGHKSNQVLATGGDDKKVNLWAIGRQSCLMSLSGHTTPVECVCFGHSEDLVCAGSQTGALKIWDLEAAKLLRTFTGHKGAIKCMDFHPYGDYLTTGSCDSNVKLWDTRKRGCIVTYSSHRLAVNSLQFSPDGQWIASACDDGIVKVWDVRVGKVLQEFVEHTAPVTCVKFHPHEFLLASCGTDRTVNFWDMEKHMVFSEEGATLLGCANDGLHVIGWEPARVLDTVPGHWGNIHDLTVAQTQLIAGSFHSTYVVLSVVDLNKVHPFGGPPPSTPPVVKDLSPFQKGHSVRKSFSKEKPPKEAELTPIKKEMSELKASITFINEQYESMIMKLSSVAVEMKEIHDENASLRLVNMDLTAKINQLEQYARGSNIEIQCVPEKNNENIISIVQNISNTIDCDIKDENILRCSRVAKLNPKTTRPRSIVVQFNSPKVRDKFLASSIKFNKSSSNNRLNSSHIGLTGEKTPIFVVEHLSTSNKALHSAARSAARERGYKFVWLSISVLHRPTLLDEKTVEESTSGTEADEDSGAIISNFNDYTEIFRPSRALNRTPPPATSLSSEDFSLSVVVDCKVDNMFASAPPGIRDYAAGAGSLNRHNSYKETKSTTDVTSVNSLRQSSSEISLGPPSLGPRSLSFTRTPESARRIVEAVSDKMPVNRSAAAAEREPEPEFVPCVTDRPVGLDLDEFLPRGALTGAMSRRGGRGVGAEPSEQEVLGVMMRGHDSMMAVLTARLRVLHRGALTGAMSRRGGRGVGAEPSEQEVLGVMMRGHDSMMAIFHSVRMNKNLKTALDSVIELEDTSVVLDLLNVMAHKPSLWNLDICLLMLPKIYELLQSKYESYMQCGCNALRLIVRNFSSVVRANVSAPVRTLGVDIPREERYAKCVQIHRLLVDVRAFLLKRQTLQGRLGAAFRDLHNLMQQGLD</sequence>
<dbReference type="GO" id="GO:0008352">
    <property type="term" value="C:katanin complex"/>
    <property type="evidence" value="ECO:0007669"/>
    <property type="project" value="InterPro"/>
</dbReference>
<comment type="caution">
    <text evidence="10">The sequence shown here is derived from an EMBL/GenBank/DDBJ whole genome shotgun (WGS) entry which is preliminary data.</text>
</comment>
<dbReference type="Proteomes" id="UP000037510">
    <property type="component" value="Unassembled WGS sequence"/>
</dbReference>
<dbReference type="InterPro" id="IPR015943">
    <property type="entry name" value="WD40/YVTN_repeat-like_dom_sf"/>
</dbReference>
<dbReference type="FunFam" id="2.130.10.10:FF:000462">
    <property type="entry name" value="Katanin p80 WD40 repeat-containing subunit B1"/>
    <property type="match status" value="1"/>
</dbReference>
<dbReference type="GO" id="GO:0008017">
    <property type="term" value="F:microtubule binding"/>
    <property type="evidence" value="ECO:0007669"/>
    <property type="project" value="InterPro"/>
</dbReference>
<dbReference type="Pfam" id="PF13925">
    <property type="entry name" value="Katanin_con80"/>
    <property type="match status" value="1"/>
</dbReference>
<dbReference type="Pfam" id="PF00400">
    <property type="entry name" value="WD40"/>
    <property type="match status" value="4"/>
</dbReference>
<dbReference type="PROSITE" id="PS00678">
    <property type="entry name" value="WD_REPEATS_1"/>
    <property type="match status" value="3"/>
</dbReference>
<dbReference type="InterPro" id="IPR019775">
    <property type="entry name" value="WD40_repeat_CS"/>
</dbReference>
<evidence type="ECO:0000256" key="7">
    <source>
        <dbReference type="PROSITE-ProRule" id="PRU00221"/>
    </source>
</evidence>
<dbReference type="Gene3D" id="2.130.10.10">
    <property type="entry name" value="YVTN repeat-like/Quinoprotein amine dehydrogenase"/>
    <property type="match status" value="1"/>
</dbReference>
<dbReference type="PROSITE" id="PS50294">
    <property type="entry name" value="WD_REPEATS_REGION"/>
    <property type="match status" value="4"/>
</dbReference>
<keyword evidence="4" id="KW-0493">Microtubule</keyword>
<dbReference type="CDD" id="cd00200">
    <property type="entry name" value="WD40"/>
    <property type="match status" value="1"/>
</dbReference>
<keyword evidence="11" id="KW-1185">Reference proteome</keyword>
<evidence type="ECO:0000256" key="2">
    <source>
        <dbReference type="ARBA" id="ARBA00022490"/>
    </source>
</evidence>
<protein>
    <submittedName>
        <fullName evidence="10">Katanin p80 WD40 repeat-containing subunit B1</fullName>
    </submittedName>
</protein>
<evidence type="ECO:0000256" key="3">
    <source>
        <dbReference type="ARBA" id="ARBA00022574"/>
    </source>
</evidence>
<feature type="domain" description="Katanin p80 subunit C-terminal" evidence="9">
    <location>
        <begin position="768"/>
        <end position="916"/>
    </location>
</feature>
<dbReference type="STRING" id="104452.A0A0L7LVS7"/>
<feature type="repeat" description="WD" evidence="7">
    <location>
        <begin position="158"/>
        <end position="192"/>
    </location>
</feature>
<dbReference type="GO" id="GO:0051013">
    <property type="term" value="P:microtubule severing"/>
    <property type="evidence" value="ECO:0007669"/>
    <property type="project" value="InterPro"/>
</dbReference>
<evidence type="ECO:0000256" key="4">
    <source>
        <dbReference type="ARBA" id="ARBA00022701"/>
    </source>
</evidence>
<dbReference type="InterPro" id="IPR026962">
    <property type="entry name" value="KTNB1"/>
</dbReference>
<dbReference type="PROSITE" id="PS50082">
    <property type="entry name" value="WD_REPEATS_2"/>
    <property type="match status" value="4"/>
</dbReference>
<dbReference type="GO" id="GO:0007019">
    <property type="term" value="P:microtubule depolymerization"/>
    <property type="evidence" value="ECO:0007669"/>
    <property type="project" value="TreeGrafter"/>
</dbReference>
<feature type="compositionally biased region" description="Polar residues" evidence="8">
    <location>
        <begin position="605"/>
        <end position="621"/>
    </location>
</feature>
<gene>
    <name evidence="10" type="ORF">OBRU01_00026</name>
</gene>
<name>A0A0L7LVS7_OPEBR</name>
<evidence type="ECO:0000313" key="10">
    <source>
        <dbReference type="EMBL" id="KOB79535.1"/>
    </source>
</evidence>
<keyword evidence="3 7" id="KW-0853">WD repeat</keyword>
<dbReference type="InterPro" id="IPR036322">
    <property type="entry name" value="WD40_repeat_dom_sf"/>
</dbReference>
<reference evidence="10 11" key="1">
    <citation type="journal article" date="2015" name="Genome Biol. Evol.">
        <title>The genome of winter moth (Operophtera brumata) provides a genomic perspective on sexual dimorphism and phenology.</title>
        <authorList>
            <person name="Derks M.F."/>
            <person name="Smit S."/>
            <person name="Salis L."/>
            <person name="Schijlen E."/>
            <person name="Bossers A."/>
            <person name="Mateman C."/>
            <person name="Pijl A.S."/>
            <person name="de Ridder D."/>
            <person name="Groenen M.A."/>
            <person name="Visser M.E."/>
            <person name="Megens H.J."/>
        </authorList>
    </citation>
    <scope>NUCLEOTIDE SEQUENCE [LARGE SCALE GENOMIC DNA]</scope>
    <source>
        <strain evidence="10">WM2013NL</strain>
        <tissue evidence="10">Head and thorax</tissue>
    </source>
</reference>
<feature type="non-terminal residue" evidence="10">
    <location>
        <position position="1"/>
    </location>
</feature>
<dbReference type="InterPro" id="IPR001680">
    <property type="entry name" value="WD40_rpt"/>
</dbReference>
<evidence type="ECO:0000256" key="5">
    <source>
        <dbReference type="ARBA" id="ARBA00022737"/>
    </source>
</evidence>
<dbReference type="GO" id="GO:0005874">
    <property type="term" value="C:microtubule"/>
    <property type="evidence" value="ECO:0007669"/>
    <property type="project" value="UniProtKB-KW"/>
</dbReference>
<dbReference type="SUPFAM" id="SSF50978">
    <property type="entry name" value="WD40 repeat-like"/>
    <property type="match status" value="1"/>
</dbReference>
<keyword evidence="2" id="KW-0963">Cytoplasm</keyword>
<comment type="subcellular location">
    <subcellularLocation>
        <location evidence="1">Cytoplasm</location>
        <location evidence="1">Cytoskeleton</location>
    </subcellularLocation>
</comment>
<evidence type="ECO:0000313" key="11">
    <source>
        <dbReference type="Proteomes" id="UP000037510"/>
    </source>
</evidence>
<evidence type="ECO:0000256" key="6">
    <source>
        <dbReference type="ARBA" id="ARBA00023212"/>
    </source>
</evidence>
<feature type="repeat" description="WD" evidence="7">
    <location>
        <begin position="74"/>
        <end position="115"/>
    </location>
</feature>
<dbReference type="HAMAP" id="MF_03022">
    <property type="entry name" value="Katanin_p80_B1"/>
    <property type="match status" value="1"/>
</dbReference>
<feature type="region of interest" description="Disordered" evidence="8">
    <location>
        <begin position="596"/>
        <end position="636"/>
    </location>
</feature>
<dbReference type="PRINTS" id="PR00320">
    <property type="entry name" value="GPROTEINBRPT"/>
</dbReference>
<accession>A0A0L7LVS7</accession>
<evidence type="ECO:0000256" key="1">
    <source>
        <dbReference type="ARBA" id="ARBA00004245"/>
    </source>
</evidence>
<feature type="repeat" description="WD" evidence="7">
    <location>
        <begin position="32"/>
        <end position="73"/>
    </location>
</feature>
<keyword evidence="5" id="KW-0677">Repeat</keyword>
<dbReference type="SMART" id="SM00320">
    <property type="entry name" value="WD40"/>
    <property type="match status" value="4"/>
</dbReference>
<dbReference type="EMBL" id="JTDY01000001">
    <property type="protein sequence ID" value="KOB79535.1"/>
    <property type="molecule type" value="Genomic_DNA"/>
</dbReference>
<evidence type="ECO:0000256" key="8">
    <source>
        <dbReference type="SAM" id="MobiDB-lite"/>
    </source>
</evidence>
<proteinExistence type="inferred from homology"/>
<dbReference type="InterPro" id="IPR020472">
    <property type="entry name" value="WD40_PAC1"/>
</dbReference>
<dbReference type="Gene3D" id="3.30.70.1820">
    <property type="entry name" value="L1 transposable element, RRM domain"/>
    <property type="match status" value="1"/>
</dbReference>
<dbReference type="PANTHER" id="PTHR19845:SF0">
    <property type="entry name" value="KATANIN P80 WD40 REPEAT-CONTAINING SUBUNIT B1"/>
    <property type="match status" value="1"/>
</dbReference>
<feature type="non-terminal residue" evidence="10">
    <location>
        <position position="921"/>
    </location>
</feature>
<feature type="repeat" description="WD" evidence="7">
    <location>
        <begin position="116"/>
        <end position="157"/>
    </location>
</feature>
<evidence type="ECO:0000259" key="9">
    <source>
        <dbReference type="Pfam" id="PF13925"/>
    </source>
</evidence>
<dbReference type="InterPro" id="IPR028021">
    <property type="entry name" value="Katanin_C-terminal"/>
</dbReference>
<dbReference type="AlphaFoldDB" id="A0A0L7LVS7"/>
<dbReference type="PANTHER" id="PTHR19845">
    <property type="entry name" value="KATANIN P80 SUBUNIT"/>
    <property type="match status" value="1"/>
</dbReference>
<organism evidence="10 11">
    <name type="scientific">Operophtera brumata</name>
    <name type="common">Winter moth</name>
    <name type="synonym">Phalaena brumata</name>
    <dbReference type="NCBI Taxonomy" id="104452"/>
    <lineage>
        <taxon>Eukaryota</taxon>
        <taxon>Metazoa</taxon>
        <taxon>Ecdysozoa</taxon>
        <taxon>Arthropoda</taxon>
        <taxon>Hexapoda</taxon>
        <taxon>Insecta</taxon>
        <taxon>Pterygota</taxon>
        <taxon>Neoptera</taxon>
        <taxon>Endopterygota</taxon>
        <taxon>Lepidoptera</taxon>
        <taxon>Glossata</taxon>
        <taxon>Ditrysia</taxon>
        <taxon>Geometroidea</taxon>
        <taxon>Geometridae</taxon>
        <taxon>Larentiinae</taxon>
        <taxon>Operophtera</taxon>
    </lineage>
</organism>